<dbReference type="Proteomes" id="UP000191691">
    <property type="component" value="Unassembled WGS sequence"/>
</dbReference>
<keyword evidence="2" id="KW-1133">Transmembrane helix</keyword>
<proteinExistence type="predicted"/>
<feature type="region of interest" description="Disordered" evidence="1">
    <location>
        <begin position="1"/>
        <end position="20"/>
    </location>
</feature>
<evidence type="ECO:0000313" key="3">
    <source>
        <dbReference type="EMBL" id="OQE85818.1"/>
    </source>
</evidence>
<reference evidence="4" key="1">
    <citation type="journal article" date="2017" name="Nat. Microbiol.">
        <title>Global analysis of biosynthetic gene clusters reveals vast potential of secondary metabolite production in Penicillium species.</title>
        <authorList>
            <person name="Nielsen J.C."/>
            <person name="Grijseels S."/>
            <person name="Prigent S."/>
            <person name="Ji B."/>
            <person name="Dainat J."/>
            <person name="Nielsen K.F."/>
            <person name="Frisvad J.C."/>
            <person name="Workman M."/>
            <person name="Nielsen J."/>
        </authorList>
    </citation>
    <scope>NUCLEOTIDE SEQUENCE [LARGE SCALE GENOMIC DNA]</scope>
    <source>
        <strain evidence="4">IBT 13039</strain>
    </source>
</reference>
<sequence>MFYTNSPALAPSSTNNARNPRTQAGFYEHRMGEDPTASALTALSSTALIPGRWDGFVAGVSIIVAHFIILVLITALFVIYTMNSMIGNSWQAVARVVSEDMLPVLDQACKEDDGEVSPLRKIGIAASRNAVNSSRTISQLVEVGENDIATVGVE</sequence>
<evidence type="ECO:0000313" key="4">
    <source>
        <dbReference type="Proteomes" id="UP000191691"/>
    </source>
</evidence>
<gene>
    <name evidence="3" type="ORF">PENNAL_c0023G05009</name>
</gene>
<feature type="transmembrane region" description="Helical" evidence="2">
    <location>
        <begin position="56"/>
        <end position="80"/>
    </location>
</feature>
<dbReference type="AlphaFoldDB" id="A0A1V6YEX0"/>
<keyword evidence="4" id="KW-1185">Reference proteome</keyword>
<comment type="caution">
    <text evidence="3">The sequence shown here is derived from an EMBL/GenBank/DDBJ whole genome shotgun (WGS) entry which is preliminary data.</text>
</comment>
<accession>A0A1V6YEX0</accession>
<name>A0A1V6YEX0_PENNA</name>
<dbReference type="EMBL" id="MOOB01000023">
    <property type="protein sequence ID" value="OQE85818.1"/>
    <property type="molecule type" value="Genomic_DNA"/>
</dbReference>
<keyword evidence="2" id="KW-0472">Membrane</keyword>
<evidence type="ECO:0000256" key="1">
    <source>
        <dbReference type="SAM" id="MobiDB-lite"/>
    </source>
</evidence>
<protein>
    <submittedName>
        <fullName evidence="3">Uncharacterized protein</fullName>
    </submittedName>
</protein>
<evidence type="ECO:0000256" key="2">
    <source>
        <dbReference type="SAM" id="Phobius"/>
    </source>
</evidence>
<dbReference type="STRING" id="60175.A0A1V6YEX0"/>
<organism evidence="3 4">
    <name type="scientific">Penicillium nalgiovense</name>
    <dbReference type="NCBI Taxonomy" id="60175"/>
    <lineage>
        <taxon>Eukaryota</taxon>
        <taxon>Fungi</taxon>
        <taxon>Dikarya</taxon>
        <taxon>Ascomycota</taxon>
        <taxon>Pezizomycotina</taxon>
        <taxon>Eurotiomycetes</taxon>
        <taxon>Eurotiomycetidae</taxon>
        <taxon>Eurotiales</taxon>
        <taxon>Aspergillaceae</taxon>
        <taxon>Penicillium</taxon>
    </lineage>
</organism>
<keyword evidence="2" id="KW-0812">Transmembrane</keyword>